<dbReference type="Proteomes" id="UP001470230">
    <property type="component" value="Unassembled WGS sequence"/>
</dbReference>
<accession>A0ABR2KYN3</accession>
<sequence length="135" mass="15031">MHKSNSDSSELENSDQMEPLISPPNQNANVPDGMVSVRFACFTNEKSCCSCCMNDITYLHRHQIVLPEDTTVEQFLSYASRMVGTDKEYSICKVNGIFKLRSSDPIGPTLKSYEYIESPILGLAIPAEKSCCLLI</sequence>
<gene>
    <name evidence="2" type="ORF">M9Y10_014129</name>
</gene>
<keyword evidence="3" id="KW-1185">Reference proteome</keyword>
<feature type="region of interest" description="Disordered" evidence="1">
    <location>
        <begin position="1"/>
        <end position="29"/>
    </location>
</feature>
<reference evidence="2 3" key="1">
    <citation type="submission" date="2024-04" db="EMBL/GenBank/DDBJ databases">
        <title>Tritrichomonas musculus Genome.</title>
        <authorList>
            <person name="Alves-Ferreira E."/>
            <person name="Grigg M."/>
            <person name="Lorenzi H."/>
            <person name="Galac M."/>
        </authorList>
    </citation>
    <scope>NUCLEOTIDE SEQUENCE [LARGE SCALE GENOMIC DNA]</scope>
    <source>
        <strain evidence="2 3">EAF2021</strain>
    </source>
</reference>
<organism evidence="2 3">
    <name type="scientific">Tritrichomonas musculus</name>
    <dbReference type="NCBI Taxonomy" id="1915356"/>
    <lineage>
        <taxon>Eukaryota</taxon>
        <taxon>Metamonada</taxon>
        <taxon>Parabasalia</taxon>
        <taxon>Tritrichomonadida</taxon>
        <taxon>Tritrichomonadidae</taxon>
        <taxon>Tritrichomonas</taxon>
    </lineage>
</organism>
<comment type="caution">
    <text evidence="2">The sequence shown here is derived from an EMBL/GenBank/DDBJ whole genome shotgun (WGS) entry which is preliminary data.</text>
</comment>
<proteinExistence type="predicted"/>
<name>A0ABR2KYN3_9EUKA</name>
<evidence type="ECO:0000313" key="3">
    <source>
        <dbReference type="Proteomes" id="UP001470230"/>
    </source>
</evidence>
<protein>
    <submittedName>
        <fullName evidence="2">Uncharacterized protein</fullName>
    </submittedName>
</protein>
<dbReference type="EMBL" id="JAPFFF010000002">
    <property type="protein sequence ID" value="KAK8896234.1"/>
    <property type="molecule type" value="Genomic_DNA"/>
</dbReference>
<evidence type="ECO:0000313" key="2">
    <source>
        <dbReference type="EMBL" id="KAK8896234.1"/>
    </source>
</evidence>
<evidence type="ECO:0000256" key="1">
    <source>
        <dbReference type="SAM" id="MobiDB-lite"/>
    </source>
</evidence>